<keyword evidence="10 13" id="KW-0067">ATP-binding</keyword>
<evidence type="ECO:0000313" key="15">
    <source>
        <dbReference type="Proteomes" id="UP000004358"/>
    </source>
</evidence>
<dbReference type="HAMAP" id="MF_00409">
    <property type="entry name" value="LpxK"/>
    <property type="match status" value="1"/>
</dbReference>
<comment type="function">
    <text evidence="1 13">Transfers the gamma-phosphate of ATP to the 4'-position of a tetraacyldisaccharide 1-phosphate intermediate (termed DS-1-P) to form tetraacyldisaccharide 1,4'-bis-phosphate (lipid IVA).</text>
</comment>
<dbReference type="SUPFAM" id="SSF52540">
    <property type="entry name" value="P-loop containing nucleoside triphosphate hydrolases"/>
    <property type="match status" value="1"/>
</dbReference>
<comment type="pathway">
    <text evidence="2 13">Glycolipid biosynthesis; lipid IV(A) biosynthesis; lipid IV(A) from (3R)-3-hydroxytetradecanoyl-[acyl-carrier-protein] and UDP-N-acetyl-alpha-D-glucosamine: step 6/6.</text>
</comment>
<dbReference type="Proteomes" id="UP000004358">
    <property type="component" value="Unassembled WGS sequence"/>
</dbReference>
<keyword evidence="11 13" id="KW-0443">Lipid metabolism</keyword>
<evidence type="ECO:0000256" key="2">
    <source>
        <dbReference type="ARBA" id="ARBA00004870"/>
    </source>
</evidence>
<keyword evidence="8 13" id="KW-0547">Nucleotide-binding</keyword>
<comment type="similarity">
    <text evidence="13">Belongs to the LpxK family.</text>
</comment>
<name>A3ZNW3_9BACT</name>
<dbReference type="GO" id="GO:0009245">
    <property type="term" value="P:lipid A biosynthetic process"/>
    <property type="evidence" value="ECO:0007669"/>
    <property type="project" value="UniProtKB-UniRule"/>
</dbReference>
<dbReference type="eggNOG" id="COG1663">
    <property type="taxonomic scope" value="Bacteria"/>
</dbReference>
<proteinExistence type="inferred from homology"/>
<comment type="caution">
    <text evidence="14">The sequence shown here is derived from an EMBL/GenBank/DDBJ whole genome shotgun (WGS) entry which is preliminary data.</text>
</comment>
<evidence type="ECO:0000256" key="7">
    <source>
        <dbReference type="ARBA" id="ARBA00022679"/>
    </source>
</evidence>
<keyword evidence="5 13" id="KW-0444">Lipid biosynthesis</keyword>
<protein>
    <recommendedName>
        <fullName evidence="4 13">Tetraacyldisaccharide 4'-kinase</fullName>
        <ecNumber evidence="3 13">2.7.1.130</ecNumber>
    </recommendedName>
    <alternativeName>
        <fullName evidence="12 13">Lipid A 4'-kinase</fullName>
    </alternativeName>
</protein>
<evidence type="ECO:0000256" key="13">
    <source>
        <dbReference type="HAMAP-Rule" id="MF_00409"/>
    </source>
</evidence>
<reference evidence="14 15" key="1">
    <citation type="submission" date="2006-02" db="EMBL/GenBank/DDBJ databases">
        <authorList>
            <person name="Amann R."/>
            <person name="Ferriera S."/>
            <person name="Johnson J."/>
            <person name="Kravitz S."/>
            <person name="Halpern A."/>
            <person name="Remington K."/>
            <person name="Beeson K."/>
            <person name="Tran B."/>
            <person name="Rogers Y.-H."/>
            <person name="Friedman R."/>
            <person name="Venter J.C."/>
        </authorList>
    </citation>
    <scope>NUCLEOTIDE SEQUENCE [LARGE SCALE GENOMIC DNA]</scope>
    <source>
        <strain evidence="14 15">DSM 3645</strain>
    </source>
</reference>
<dbReference type="GO" id="GO:0009029">
    <property type="term" value="F:lipid-A 4'-kinase activity"/>
    <property type="evidence" value="ECO:0007669"/>
    <property type="project" value="UniProtKB-UniRule"/>
</dbReference>
<keyword evidence="6 13" id="KW-0441">Lipid A biosynthesis</keyword>
<keyword evidence="7 13" id="KW-0808">Transferase</keyword>
<feature type="binding site" evidence="13">
    <location>
        <begin position="77"/>
        <end position="84"/>
    </location>
    <ligand>
        <name>ATP</name>
        <dbReference type="ChEBI" id="CHEBI:30616"/>
    </ligand>
</feature>
<dbReference type="InterPro" id="IPR003758">
    <property type="entry name" value="LpxK"/>
</dbReference>
<dbReference type="UniPathway" id="UPA00359">
    <property type="reaction ID" value="UER00482"/>
</dbReference>
<comment type="catalytic activity">
    <reaction evidence="13">
        <text>a lipid A disaccharide + ATP = a lipid IVA + ADP + H(+)</text>
        <dbReference type="Rhea" id="RHEA:67840"/>
        <dbReference type="ChEBI" id="CHEBI:15378"/>
        <dbReference type="ChEBI" id="CHEBI:30616"/>
        <dbReference type="ChEBI" id="CHEBI:176343"/>
        <dbReference type="ChEBI" id="CHEBI:176425"/>
        <dbReference type="ChEBI" id="CHEBI:456216"/>
        <dbReference type="EC" id="2.7.1.130"/>
    </reaction>
</comment>
<dbReference type="GO" id="GO:0005524">
    <property type="term" value="F:ATP binding"/>
    <property type="evidence" value="ECO:0007669"/>
    <property type="project" value="UniProtKB-UniRule"/>
</dbReference>
<dbReference type="EC" id="2.7.1.130" evidence="3 13"/>
<evidence type="ECO:0000256" key="10">
    <source>
        <dbReference type="ARBA" id="ARBA00022840"/>
    </source>
</evidence>
<dbReference type="InterPro" id="IPR027417">
    <property type="entry name" value="P-loop_NTPase"/>
</dbReference>
<dbReference type="PANTHER" id="PTHR42724:SF1">
    <property type="entry name" value="TETRAACYLDISACCHARIDE 4'-KINASE, MITOCHONDRIAL-RELATED"/>
    <property type="match status" value="1"/>
</dbReference>
<dbReference type="STRING" id="314230.DSM3645_17705"/>
<evidence type="ECO:0000256" key="1">
    <source>
        <dbReference type="ARBA" id="ARBA00002274"/>
    </source>
</evidence>
<dbReference type="HOGENOM" id="CLU_038816_6_0_0"/>
<sequence>MIHYRQEKAFTLLTAEDFKDYASGRRKGLGGFVMRSMMLAASKLYGVGVRYRNRQYDRGAKPSEEVGVPVISIGNLTLGGTGKTPTAAWLARWFRRHDIRVTLISRGYGAEQGELNDEARELDDLLPDVPHLQNPDRVSAAKVAVEELAAQVLLLDDAFQHRRIARSLDIVLLDATEPFGYGYLFPRGMLREPLAGLARADVLALTRADAVSAEERQKIHNQARQYNSQAIWIEMTHRPAHLRNADGETFTLDQLQGKRVAAFCGIGNPAGFRHTISSCGANLVELKPFPDHYIYKAPDIEALADWVAKQRVDFVLCTHKDLVKVGVNQLGETPLAAIVIEAEITVGQAELEEQLNKLVAQVPPDAF</sequence>
<evidence type="ECO:0000256" key="8">
    <source>
        <dbReference type="ARBA" id="ARBA00022741"/>
    </source>
</evidence>
<dbReference type="RefSeq" id="WP_002651439.1">
    <property type="nucleotide sequence ID" value="NZ_CH672376.1"/>
</dbReference>
<dbReference type="NCBIfam" id="TIGR00682">
    <property type="entry name" value="lpxK"/>
    <property type="match status" value="1"/>
</dbReference>
<gene>
    <name evidence="13" type="primary">lpxK</name>
    <name evidence="14" type="ORF">DSM3645_17705</name>
</gene>
<dbReference type="PANTHER" id="PTHR42724">
    <property type="entry name" value="TETRAACYLDISACCHARIDE 4'-KINASE"/>
    <property type="match status" value="1"/>
</dbReference>
<evidence type="ECO:0000256" key="4">
    <source>
        <dbReference type="ARBA" id="ARBA00016436"/>
    </source>
</evidence>
<keyword evidence="9 13" id="KW-0418">Kinase</keyword>
<accession>A3ZNW3</accession>
<evidence type="ECO:0000256" key="12">
    <source>
        <dbReference type="ARBA" id="ARBA00029757"/>
    </source>
</evidence>
<evidence type="ECO:0000256" key="5">
    <source>
        <dbReference type="ARBA" id="ARBA00022516"/>
    </source>
</evidence>
<evidence type="ECO:0000256" key="9">
    <source>
        <dbReference type="ARBA" id="ARBA00022777"/>
    </source>
</evidence>
<evidence type="ECO:0000256" key="11">
    <source>
        <dbReference type="ARBA" id="ARBA00023098"/>
    </source>
</evidence>
<dbReference type="AlphaFoldDB" id="A3ZNW3"/>
<evidence type="ECO:0000256" key="6">
    <source>
        <dbReference type="ARBA" id="ARBA00022556"/>
    </source>
</evidence>
<dbReference type="EMBL" id="AANZ01000003">
    <property type="protein sequence ID" value="EAQ82011.1"/>
    <property type="molecule type" value="Genomic_DNA"/>
</dbReference>
<evidence type="ECO:0000313" key="14">
    <source>
        <dbReference type="EMBL" id="EAQ82011.1"/>
    </source>
</evidence>
<dbReference type="Pfam" id="PF02606">
    <property type="entry name" value="LpxK"/>
    <property type="match status" value="1"/>
</dbReference>
<dbReference type="GO" id="GO:0005886">
    <property type="term" value="C:plasma membrane"/>
    <property type="evidence" value="ECO:0007669"/>
    <property type="project" value="TreeGrafter"/>
</dbReference>
<evidence type="ECO:0000256" key="3">
    <source>
        <dbReference type="ARBA" id="ARBA00012071"/>
    </source>
</evidence>
<organism evidence="14 15">
    <name type="scientific">Blastopirellula marina DSM 3645</name>
    <dbReference type="NCBI Taxonomy" id="314230"/>
    <lineage>
        <taxon>Bacteria</taxon>
        <taxon>Pseudomonadati</taxon>
        <taxon>Planctomycetota</taxon>
        <taxon>Planctomycetia</taxon>
        <taxon>Pirellulales</taxon>
        <taxon>Pirellulaceae</taxon>
        <taxon>Blastopirellula</taxon>
    </lineage>
</organism>
<dbReference type="GO" id="GO:0009244">
    <property type="term" value="P:lipopolysaccharide core region biosynthetic process"/>
    <property type="evidence" value="ECO:0007669"/>
    <property type="project" value="TreeGrafter"/>
</dbReference>